<dbReference type="Proteomes" id="UP000600139">
    <property type="component" value="Unassembled WGS sequence"/>
</dbReference>
<proteinExistence type="predicted"/>
<keyword evidence="1" id="KW-0472">Membrane</keyword>
<comment type="caution">
    <text evidence="2">The sequence shown here is derived from an EMBL/GenBank/DDBJ whole genome shotgun (WGS) entry which is preliminary data.</text>
</comment>
<feature type="transmembrane region" description="Helical" evidence="1">
    <location>
        <begin position="38"/>
        <end position="59"/>
    </location>
</feature>
<keyword evidence="1" id="KW-0812">Transmembrane</keyword>
<evidence type="ECO:0000313" key="3">
    <source>
        <dbReference type="Proteomes" id="UP000600139"/>
    </source>
</evidence>
<sequence length="77" mass="8934">MFSKISNFLGEVKGELRKASWPWESDPKIKGIKKYKELVDSTIVVLIAMVLLAGFVQFWDFFHVLIVGFFTNFDFGR</sequence>
<protein>
    <submittedName>
        <fullName evidence="2">Preprotein translocase subunit SecE</fullName>
    </submittedName>
</protein>
<evidence type="ECO:0000256" key="1">
    <source>
        <dbReference type="SAM" id="Phobius"/>
    </source>
</evidence>
<reference evidence="2" key="1">
    <citation type="submission" date="2021-01" db="EMBL/GenBank/DDBJ databases">
        <title>Modified the classification status of verrucomicrobia.</title>
        <authorList>
            <person name="Feng X."/>
        </authorList>
    </citation>
    <scope>NUCLEOTIDE SEQUENCE</scope>
    <source>
        <strain evidence="2">JCM 18052</strain>
    </source>
</reference>
<dbReference type="Gene3D" id="1.20.5.1030">
    <property type="entry name" value="Preprotein translocase secy subunit"/>
    <property type="match status" value="1"/>
</dbReference>
<accession>A0A934R419</accession>
<keyword evidence="3" id="KW-1185">Reference proteome</keyword>
<gene>
    <name evidence="2" type="ORF">JIN84_10450</name>
</gene>
<evidence type="ECO:0000313" key="2">
    <source>
        <dbReference type="EMBL" id="MBK1816032.1"/>
    </source>
</evidence>
<keyword evidence="1" id="KW-1133">Transmembrane helix</keyword>
<dbReference type="AlphaFoldDB" id="A0A934R419"/>
<name>A0A934R419_9BACT</name>
<organism evidence="2 3">
    <name type="scientific">Luteolibacter yonseiensis</name>
    <dbReference type="NCBI Taxonomy" id="1144680"/>
    <lineage>
        <taxon>Bacteria</taxon>
        <taxon>Pseudomonadati</taxon>
        <taxon>Verrucomicrobiota</taxon>
        <taxon>Verrucomicrobiia</taxon>
        <taxon>Verrucomicrobiales</taxon>
        <taxon>Verrucomicrobiaceae</taxon>
        <taxon>Luteolibacter</taxon>
    </lineage>
</organism>
<dbReference type="EMBL" id="JAENIK010000011">
    <property type="protein sequence ID" value="MBK1816032.1"/>
    <property type="molecule type" value="Genomic_DNA"/>
</dbReference>
<dbReference type="InterPro" id="IPR038379">
    <property type="entry name" value="SecE_sf"/>
</dbReference>